<keyword evidence="2 7" id="KW-0813">Transport</keyword>
<dbReference type="GO" id="GO:0005886">
    <property type="term" value="C:plasma membrane"/>
    <property type="evidence" value="ECO:0007669"/>
    <property type="project" value="UniProtKB-SubCell"/>
</dbReference>
<evidence type="ECO:0000313" key="9">
    <source>
        <dbReference type="EMBL" id="MBB6429870.1"/>
    </source>
</evidence>
<dbReference type="InterPro" id="IPR035906">
    <property type="entry name" value="MetI-like_sf"/>
</dbReference>
<feature type="domain" description="ABC transmembrane type-1" evidence="8">
    <location>
        <begin position="70"/>
        <end position="299"/>
    </location>
</feature>
<dbReference type="RefSeq" id="WP_184677430.1">
    <property type="nucleotide sequence ID" value="NZ_JACHGY010000001.1"/>
</dbReference>
<dbReference type="EMBL" id="JACHGY010000001">
    <property type="protein sequence ID" value="MBB6429870.1"/>
    <property type="molecule type" value="Genomic_DNA"/>
</dbReference>
<comment type="subcellular location">
    <subcellularLocation>
        <location evidence="1 7">Cell membrane</location>
        <topology evidence="1 7">Multi-pass membrane protein</topology>
    </subcellularLocation>
</comment>
<feature type="transmembrane region" description="Helical" evidence="7">
    <location>
        <begin position="73"/>
        <end position="96"/>
    </location>
</feature>
<protein>
    <submittedName>
        <fullName evidence="9">ABC-type sugar transport system permease subunit</fullName>
    </submittedName>
</protein>
<dbReference type="PANTHER" id="PTHR43227">
    <property type="entry name" value="BLL4140 PROTEIN"/>
    <property type="match status" value="1"/>
</dbReference>
<reference evidence="9 10" key="1">
    <citation type="submission" date="2020-08" db="EMBL/GenBank/DDBJ databases">
        <title>Genomic Encyclopedia of Type Strains, Phase IV (KMG-IV): sequencing the most valuable type-strain genomes for metagenomic binning, comparative biology and taxonomic classification.</title>
        <authorList>
            <person name="Goeker M."/>
        </authorList>
    </citation>
    <scope>NUCLEOTIDE SEQUENCE [LARGE SCALE GENOMIC DNA]</scope>
    <source>
        <strain evidence="9 10">DSM 103725</strain>
    </source>
</reference>
<keyword evidence="6 7" id="KW-0472">Membrane</keyword>
<comment type="similarity">
    <text evidence="7">Belongs to the binding-protein-dependent transport system permease family.</text>
</comment>
<evidence type="ECO:0000256" key="1">
    <source>
        <dbReference type="ARBA" id="ARBA00004651"/>
    </source>
</evidence>
<keyword evidence="4 7" id="KW-0812">Transmembrane</keyword>
<evidence type="ECO:0000256" key="6">
    <source>
        <dbReference type="ARBA" id="ARBA00023136"/>
    </source>
</evidence>
<dbReference type="GO" id="GO:0055085">
    <property type="term" value="P:transmembrane transport"/>
    <property type="evidence" value="ECO:0007669"/>
    <property type="project" value="InterPro"/>
</dbReference>
<feature type="transmembrane region" description="Helical" evidence="7">
    <location>
        <begin position="224"/>
        <end position="244"/>
    </location>
</feature>
<dbReference type="Pfam" id="PF00528">
    <property type="entry name" value="BPD_transp_1"/>
    <property type="match status" value="1"/>
</dbReference>
<dbReference type="PROSITE" id="PS50928">
    <property type="entry name" value="ABC_TM1"/>
    <property type="match status" value="1"/>
</dbReference>
<accession>A0A7X0LJY5</accession>
<keyword evidence="3" id="KW-1003">Cell membrane</keyword>
<dbReference type="InterPro" id="IPR050809">
    <property type="entry name" value="UgpAE/MalFG_permease"/>
</dbReference>
<evidence type="ECO:0000256" key="4">
    <source>
        <dbReference type="ARBA" id="ARBA00022692"/>
    </source>
</evidence>
<dbReference type="InterPro" id="IPR000515">
    <property type="entry name" value="MetI-like"/>
</dbReference>
<comment type="caution">
    <text evidence="9">The sequence shown here is derived from an EMBL/GenBank/DDBJ whole genome shotgun (WGS) entry which is preliminary data.</text>
</comment>
<feature type="transmembrane region" description="Helical" evidence="7">
    <location>
        <begin position="108"/>
        <end position="130"/>
    </location>
</feature>
<proteinExistence type="inferred from homology"/>
<keyword evidence="9" id="KW-0762">Sugar transport</keyword>
<sequence length="308" mass="34250">MSKKFRSTALMPYLFVAPFVVSFVVFVVYPLGQSVVLAFMQTNGPKTRQFVGLDNFSWLFTQDPDFWKSVLNIILYTAGSMLIQLPASLGLALLLNRKDIKARGFWRMIFFAPILVGLVFVAIIFGLLFAPNNGLINDALYQATLMFDRVIPFYPDGWVFDREFRWTAEYAMPAMIIASFWMYVGFNMIYFLAALQNVSKDLMEAAEVDGAGPWQRFLNVTVPAIRPVGTFVVLLSFIGSVQLFELPYLLVGPDGGPGKKGLTPVMHLFSKGFDAGDLGYASAIGWLIAVVLFGVALLQKKLSNPGTD</sequence>
<evidence type="ECO:0000256" key="5">
    <source>
        <dbReference type="ARBA" id="ARBA00022989"/>
    </source>
</evidence>
<feature type="transmembrane region" description="Helical" evidence="7">
    <location>
        <begin position="12"/>
        <end position="32"/>
    </location>
</feature>
<dbReference type="PANTHER" id="PTHR43227:SF11">
    <property type="entry name" value="BLL4140 PROTEIN"/>
    <property type="match status" value="1"/>
</dbReference>
<evidence type="ECO:0000256" key="2">
    <source>
        <dbReference type="ARBA" id="ARBA00022448"/>
    </source>
</evidence>
<dbReference type="AlphaFoldDB" id="A0A7X0LJY5"/>
<feature type="transmembrane region" description="Helical" evidence="7">
    <location>
        <begin position="278"/>
        <end position="298"/>
    </location>
</feature>
<keyword evidence="10" id="KW-1185">Reference proteome</keyword>
<evidence type="ECO:0000313" key="10">
    <source>
        <dbReference type="Proteomes" id="UP000541810"/>
    </source>
</evidence>
<name>A0A7X0LJY5_9BACT</name>
<dbReference type="SUPFAM" id="SSF161098">
    <property type="entry name" value="MetI-like"/>
    <property type="match status" value="1"/>
</dbReference>
<dbReference type="CDD" id="cd06261">
    <property type="entry name" value="TM_PBP2"/>
    <property type="match status" value="1"/>
</dbReference>
<dbReference type="Gene3D" id="1.10.3720.10">
    <property type="entry name" value="MetI-like"/>
    <property type="match status" value="1"/>
</dbReference>
<keyword evidence="5 7" id="KW-1133">Transmembrane helix</keyword>
<evidence type="ECO:0000256" key="7">
    <source>
        <dbReference type="RuleBase" id="RU363032"/>
    </source>
</evidence>
<organism evidence="9 10">
    <name type="scientific">Algisphaera agarilytica</name>
    <dbReference type="NCBI Taxonomy" id="1385975"/>
    <lineage>
        <taxon>Bacteria</taxon>
        <taxon>Pseudomonadati</taxon>
        <taxon>Planctomycetota</taxon>
        <taxon>Phycisphaerae</taxon>
        <taxon>Phycisphaerales</taxon>
        <taxon>Phycisphaeraceae</taxon>
        <taxon>Algisphaera</taxon>
    </lineage>
</organism>
<gene>
    <name evidence="9" type="ORF">HNQ40_001676</name>
</gene>
<evidence type="ECO:0000256" key="3">
    <source>
        <dbReference type="ARBA" id="ARBA00022475"/>
    </source>
</evidence>
<dbReference type="Proteomes" id="UP000541810">
    <property type="component" value="Unassembled WGS sequence"/>
</dbReference>
<evidence type="ECO:0000259" key="8">
    <source>
        <dbReference type="PROSITE" id="PS50928"/>
    </source>
</evidence>
<feature type="transmembrane region" description="Helical" evidence="7">
    <location>
        <begin position="170"/>
        <end position="193"/>
    </location>
</feature>